<dbReference type="EMBL" id="JAGHKT020000031">
    <property type="protein sequence ID" value="MCM5673361.1"/>
    <property type="molecule type" value="Genomic_DNA"/>
</dbReference>
<dbReference type="AlphaFoldDB" id="A0A8X8GZI1"/>
<dbReference type="Gene3D" id="1.10.1660.10">
    <property type="match status" value="1"/>
</dbReference>
<gene>
    <name evidence="2" type="ORF">J7T32_011560</name>
</gene>
<evidence type="ECO:0000313" key="2">
    <source>
        <dbReference type="EMBL" id="MCM5673361.1"/>
    </source>
</evidence>
<keyword evidence="3" id="KW-1185">Reference proteome</keyword>
<comment type="caution">
    <text evidence="2">The sequence shown here is derived from an EMBL/GenBank/DDBJ whole genome shotgun (WGS) entry which is preliminary data.</text>
</comment>
<accession>A0A8X8GZI1</accession>
<organism evidence="2 3">
    <name type="scientific">Staphylococcus hominis</name>
    <dbReference type="NCBI Taxonomy" id="1290"/>
    <lineage>
        <taxon>Bacteria</taxon>
        <taxon>Bacillati</taxon>
        <taxon>Bacillota</taxon>
        <taxon>Bacilli</taxon>
        <taxon>Bacillales</taxon>
        <taxon>Staphylococcaceae</taxon>
        <taxon>Staphylococcus</taxon>
    </lineage>
</organism>
<evidence type="ECO:0008006" key="4">
    <source>
        <dbReference type="Google" id="ProtNLM"/>
    </source>
</evidence>
<dbReference type="Proteomes" id="UP000665944">
    <property type="component" value="Unassembled WGS sequence"/>
</dbReference>
<sequence>MSAPVEFITTKKASELLNISASTLRVYAQNMEALGYEFKKIDNARQFSQHDLQLINESMTRYKHRGGTMKDALHYVIVKENEGPEAAESLETSISDQQPHSSARFDLNELQNDITQKINSNLNNILDHRFNELIEAIRKPEIDKEGINVLKDDIARLRATNEEIRIDRDKHIRINEQLERENKELQQEIESLKNMSIWEFRKWKKK</sequence>
<evidence type="ECO:0000313" key="3">
    <source>
        <dbReference type="Proteomes" id="UP000665944"/>
    </source>
</evidence>
<protein>
    <recommendedName>
        <fullName evidence="4">MerR family transcriptional regulator</fullName>
    </recommendedName>
</protein>
<reference evidence="2 3" key="1">
    <citation type="submission" date="2022-06" db="EMBL/GenBank/DDBJ databases">
        <title>Staphylococcus hominis ShoR14 genome sequence.</title>
        <authorList>
            <person name="Yeo C.C."/>
            <person name="Chew C.H."/>
            <person name="Che Hamzah A.M."/>
            <person name="Al-Trad E.I."/>
        </authorList>
    </citation>
    <scope>NUCLEOTIDE SEQUENCE [LARGE SCALE GENOMIC DNA]</scope>
    <source>
        <strain evidence="2 3">ShoR14</strain>
    </source>
</reference>
<name>A0A8X8GZI1_STAHO</name>
<proteinExistence type="predicted"/>
<evidence type="ECO:0000256" key="1">
    <source>
        <dbReference type="SAM" id="Coils"/>
    </source>
</evidence>
<feature type="coiled-coil region" evidence="1">
    <location>
        <begin position="147"/>
        <end position="195"/>
    </location>
</feature>
<dbReference type="RefSeq" id="WP_209244534.1">
    <property type="nucleotide sequence ID" value="NZ_JAGHKT020000031.1"/>
</dbReference>
<keyword evidence="1" id="KW-0175">Coiled coil</keyword>